<feature type="compositionally biased region" description="Low complexity" evidence="1">
    <location>
        <begin position="21"/>
        <end position="33"/>
    </location>
</feature>
<reference evidence="3 4" key="1">
    <citation type="journal article" date="2022" name="Arch. Microbiol.">
        <title>Paraburkholderia bengalensis sp. nov. isolated from roots of Oryza sativa, IR64.</title>
        <authorList>
            <person name="Nag P."/>
            <person name="Mondal N."/>
            <person name="Sarkar J."/>
            <person name="Das S."/>
        </authorList>
    </citation>
    <scope>NUCLEOTIDE SEQUENCE [LARGE SCALE GENOMIC DNA]</scope>
    <source>
        <strain evidence="3 4">IR64_4_BI</strain>
    </source>
</reference>
<feature type="compositionally biased region" description="Low complexity" evidence="1">
    <location>
        <begin position="1"/>
        <end position="11"/>
    </location>
</feature>
<name>A0ABU8J4M7_9BURK</name>
<feature type="domain" description="DUF427" evidence="2">
    <location>
        <begin position="52"/>
        <end position="142"/>
    </location>
</feature>
<dbReference type="PANTHER" id="PTHR34310">
    <property type="entry name" value="DUF427 DOMAIN PROTEIN (AFU_ORTHOLOGUE AFUA_3G02220)"/>
    <property type="match status" value="1"/>
</dbReference>
<organism evidence="3 4">
    <name type="scientific">Paraburkholderia bengalensis</name>
    <dbReference type="NCBI Taxonomy" id="2747562"/>
    <lineage>
        <taxon>Bacteria</taxon>
        <taxon>Pseudomonadati</taxon>
        <taxon>Pseudomonadota</taxon>
        <taxon>Betaproteobacteria</taxon>
        <taxon>Burkholderiales</taxon>
        <taxon>Burkholderiaceae</taxon>
        <taxon>Paraburkholderia</taxon>
    </lineage>
</organism>
<dbReference type="Proteomes" id="UP001386437">
    <property type="component" value="Unassembled WGS sequence"/>
</dbReference>
<dbReference type="InterPro" id="IPR038694">
    <property type="entry name" value="DUF427_sf"/>
</dbReference>
<evidence type="ECO:0000256" key="1">
    <source>
        <dbReference type="SAM" id="MobiDB-lite"/>
    </source>
</evidence>
<evidence type="ECO:0000259" key="2">
    <source>
        <dbReference type="Pfam" id="PF04248"/>
    </source>
</evidence>
<keyword evidence="4" id="KW-1185">Reference proteome</keyword>
<evidence type="ECO:0000313" key="3">
    <source>
        <dbReference type="EMBL" id="MEI6002811.1"/>
    </source>
</evidence>
<dbReference type="Gene3D" id="2.170.150.40">
    <property type="entry name" value="Domain of unknown function (DUF427)"/>
    <property type="match status" value="1"/>
</dbReference>
<proteinExistence type="predicted"/>
<dbReference type="PANTHER" id="PTHR34310:SF9">
    <property type="entry name" value="BLR5716 PROTEIN"/>
    <property type="match status" value="1"/>
</dbReference>
<accession>A0ABU8J4M7</accession>
<protein>
    <submittedName>
        <fullName evidence="3">DUF427 domain-containing protein</fullName>
    </submittedName>
</protein>
<sequence length="153" mass="16655">MNAPPSGSPDSADSDSARRTGAPVDAAGGAPAHSGGGDADPTITITANRHRVRVIHQGVTFADTQAALTLSESGYPDVFYFPRADVNMARLVRSDHKTHCPHKGEASYFHLHTEDETIENVVWSYENPFEQVKRIAGYLAFFVSRVDRIDQTS</sequence>
<dbReference type="EMBL" id="JACFYJ010000134">
    <property type="protein sequence ID" value="MEI6002811.1"/>
    <property type="molecule type" value="Genomic_DNA"/>
</dbReference>
<evidence type="ECO:0000313" key="4">
    <source>
        <dbReference type="Proteomes" id="UP001386437"/>
    </source>
</evidence>
<comment type="caution">
    <text evidence="3">The sequence shown here is derived from an EMBL/GenBank/DDBJ whole genome shotgun (WGS) entry which is preliminary data.</text>
</comment>
<dbReference type="Pfam" id="PF04248">
    <property type="entry name" value="NTP_transf_9"/>
    <property type="match status" value="1"/>
</dbReference>
<dbReference type="RefSeq" id="WP_336602402.1">
    <property type="nucleotide sequence ID" value="NZ_JACFYJ010000134.1"/>
</dbReference>
<gene>
    <name evidence="3" type="ORF">H3V53_38675</name>
</gene>
<dbReference type="InterPro" id="IPR007361">
    <property type="entry name" value="DUF427"/>
</dbReference>
<feature type="region of interest" description="Disordered" evidence="1">
    <location>
        <begin position="1"/>
        <end position="43"/>
    </location>
</feature>